<evidence type="ECO:0000313" key="2">
    <source>
        <dbReference type="Proteomes" id="UP001217089"/>
    </source>
</evidence>
<proteinExistence type="predicted"/>
<name>A0ABQ9FD10_TEGGR</name>
<comment type="caution">
    <text evidence="1">The sequence shown here is derived from an EMBL/GenBank/DDBJ whole genome shotgun (WGS) entry which is preliminary data.</text>
</comment>
<dbReference type="Proteomes" id="UP001217089">
    <property type="component" value="Unassembled WGS sequence"/>
</dbReference>
<reference evidence="1 2" key="1">
    <citation type="submission" date="2022-12" db="EMBL/GenBank/DDBJ databases">
        <title>Chromosome-level genome of Tegillarca granosa.</title>
        <authorList>
            <person name="Kim J."/>
        </authorList>
    </citation>
    <scope>NUCLEOTIDE SEQUENCE [LARGE SCALE GENOMIC DNA]</scope>
    <source>
        <strain evidence="1">Teg-2019</strain>
        <tissue evidence="1">Adductor muscle</tissue>
    </source>
</reference>
<keyword evidence="2" id="KW-1185">Reference proteome</keyword>
<gene>
    <name evidence="1" type="ORF">KUTeg_008119</name>
</gene>
<organism evidence="1 2">
    <name type="scientific">Tegillarca granosa</name>
    <name type="common">Malaysian cockle</name>
    <name type="synonym">Anadara granosa</name>
    <dbReference type="NCBI Taxonomy" id="220873"/>
    <lineage>
        <taxon>Eukaryota</taxon>
        <taxon>Metazoa</taxon>
        <taxon>Spiralia</taxon>
        <taxon>Lophotrochozoa</taxon>
        <taxon>Mollusca</taxon>
        <taxon>Bivalvia</taxon>
        <taxon>Autobranchia</taxon>
        <taxon>Pteriomorphia</taxon>
        <taxon>Arcoida</taxon>
        <taxon>Arcoidea</taxon>
        <taxon>Arcidae</taxon>
        <taxon>Tegillarca</taxon>
    </lineage>
</organism>
<dbReference type="SUPFAM" id="SSF49785">
    <property type="entry name" value="Galactose-binding domain-like"/>
    <property type="match status" value="1"/>
</dbReference>
<accession>A0ABQ9FD10</accession>
<dbReference type="Gene3D" id="2.60.120.260">
    <property type="entry name" value="Galactose-binding domain-like"/>
    <property type="match status" value="1"/>
</dbReference>
<dbReference type="InterPro" id="IPR008979">
    <property type="entry name" value="Galactose-bd-like_sf"/>
</dbReference>
<protein>
    <submittedName>
        <fullName evidence="1">Uncharacterized protein</fullName>
    </submittedName>
</protein>
<dbReference type="EMBL" id="JARBDR010000342">
    <property type="protein sequence ID" value="KAJ8313558.1"/>
    <property type="molecule type" value="Genomic_DNA"/>
</dbReference>
<sequence length="273" mass="30663">MAYFTEAERLKGFKIYVSENHEQISKRQYNAQQDNLCYEDKSKGNPSVFQNVSCVKAMAGKYVTIFNSRNGPEAFLELCEVEIYGCIVGTYGPDCRKRCSENCSDRRCNPNSGKCNKCYRTSKFGFDCSHRCPDNCRNNQCDGGSGKCESCKTNYHGFNCTEQCIGCLNGLCYQDSGTCANKTGCKEGFFGIRGSDLICNQSCVSLNCKICDIETGRCKELSIVLLQKTQDDLLMENRKDSISVMNSSFLKTTISILEIKQDTITIHIFVFLK</sequence>
<evidence type="ECO:0000313" key="1">
    <source>
        <dbReference type="EMBL" id="KAJ8313558.1"/>
    </source>
</evidence>